<evidence type="ECO:0000313" key="6">
    <source>
        <dbReference type="EMBL" id="GAA0817115.1"/>
    </source>
</evidence>
<evidence type="ECO:0000313" key="7">
    <source>
        <dbReference type="Proteomes" id="UP001500021"/>
    </source>
</evidence>
<keyword evidence="1" id="KW-0678">Repressor</keyword>
<dbReference type="Pfam" id="PF13411">
    <property type="entry name" value="MerR_1"/>
    <property type="match status" value="1"/>
</dbReference>
<name>A0ABP3WJI1_9GAMM</name>
<dbReference type="RefSeq" id="WP_343817094.1">
    <property type="nucleotide sequence ID" value="NZ_BAAAFA010000005.1"/>
</dbReference>
<accession>A0ABP3WJI1</accession>
<dbReference type="SUPFAM" id="SSF46955">
    <property type="entry name" value="Putative DNA-binding domain"/>
    <property type="match status" value="1"/>
</dbReference>
<dbReference type="PROSITE" id="PS50937">
    <property type="entry name" value="HTH_MERR_2"/>
    <property type="match status" value="1"/>
</dbReference>
<dbReference type="Gene3D" id="1.10.1660.10">
    <property type="match status" value="1"/>
</dbReference>
<feature type="domain" description="HTH merR-type" evidence="5">
    <location>
        <begin position="1"/>
        <end position="67"/>
    </location>
</feature>
<reference evidence="7" key="1">
    <citation type="journal article" date="2019" name="Int. J. Syst. Evol. Microbiol.">
        <title>The Global Catalogue of Microorganisms (GCM) 10K type strain sequencing project: providing services to taxonomists for standard genome sequencing and annotation.</title>
        <authorList>
            <consortium name="The Broad Institute Genomics Platform"/>
            <consortium name="The Broad Institute Genome Sequencing Center for Infectious Disease"/>
            <person name="Wu L."/>
            <person name="Ma J."/>
        </authorList>
    </citation>
    <scope>NUCLEOTIDE SEQUENCE [LARGE SCALE GENOMIC DNA]</scope>
    <source>
        <strain evidence="7">JCM 15608</strain>
    </source>
</reference>
<proteinExistence type="predicted"/>
<protein>
    <recommendedName>
        <fullName evidence="5">HTH merR-type domain-containing protein</fullName>
    </recommendedName>
</protein>
<keyword evidence="2" id="KW-0805">Transcription regulation</keyword>
<evidence type="ECO:0000256" key="3">
    <source>
        <dbReference type="ARBA" id="ARBA00023125"/>
    </source>
</evidence>
<dbReference type="InterPro" id="IPR000551">
    <property type="entry name" value="MerR-type_HTH_dom"/>
</dbReference>
<evidence type="ECO:0000259" key="5">
    <source>
        <dbReference type="PROSITE" id="PS50937"/>
    </source>
</evidence>
<keyword evidence="3" id="KW-0238">DNA-binding</keyword>
<evidence type="ECO:0000256" key="2">
    <source>
        <dbReference type="ARBA" id="ARBA00023015"/>
    </source>
</evidence>
<gene>
    <name evidence="6" type="ORF">GCM10009111_17910</name>
</gene>
<sequence>MFIGEASKLSGATQRAIRLYESIKLLKVARSGSYRVYSKENVETIKVIKEAQSLGVTLAELLTLLNEQQDFDWYLMRDFLNEKYRMAEEEIARLEKQKSHIRLCQSSIDQCLKALDSDL</sequence>
<evidence type="ECO:0000256" key="1">
    <source>
        <dbReference type="ARBA" id="ARBA00022491"/>
    </source>
</evidence>
<dbReference type="SMART" id="SM00422">
    <property type="entry name" value="HTH_MERR"/>
    <property type="match status" value="1"/>
</dbReference>
<evidence type="ECO:0000256" key="4">
    <source>
        <dbReference type="ARBA" id="ARBA00023163"/>
    </source>
</evidence>
<organism evidence="6 7">
    <name type="scientific">Colwellia asteriadis</name>
    <dbReference type="NCBI Taxonomy" id="517723"/>
    <lineage>
        <taxon>Bacteria</taxon>
        <taxon>Pseudomonadati</taxon>
        <taxon>Pseudomonadota</taxon>
        <taxon>Gammaproteobacteria</taxon>
        <taxon>Alteromonadales</taxon>
        <taxon>Colwelliaceae</taxon>
        <taxon>Colwellia</taxon>
    </lineage>
</organism>
<comment type="caution">
    <text evidence="6">The sequence shown here is derived from an EMBL/GenBank/DDBJ whole genome shotgun (WGS) entry which is preliminary data.</text>
</comment>
<dbReference type="Proteomes" id="UP001500021">
    <property type="component" value="Unassembled WGS sequence"/>
</dbReference>
<dbReference type="PANTHER" id="PTHR30204">
    <property type="entry name" value="REDOX-CYCLING DRUG-SENSING TRANSCRIPTIONAL ACTIVATOR SOXR"/>
    <property type="match status" value="1"/>
</dbReference>
<keyword evidence="7" id="KW-1185">Reference proteome</keyword>
<dbReference type="InterPro" id="IPR047057">
    <property type="entry name" value="MerR_fam"/>
</dbReference>
<dbReference type="PANTHER" id="PTHR30204:SF69">
    <property type="entry name" value="MERR-FAMILY TRANSCRIPTIONAL REGULATOR"/>
    <property type="match status" value="1"/>
</dbReference>
<dbReference type="InterPro" id="IPR009061">
    <property type="entry name" value="DNA-bd_dom_put_sf"/>
</dbReference>
<keyword evidence="4" id="KW-0804">Transcription</keyword>
<dbReference type="EMBL" id="BAAAFA010000005">
    <property type="protein sequence ID" value="GAA0817115.1"/>
    <property type="molecule type" value="Genomic_DNA"/>
</dbReference>